<feature type="domain" description="Protein kinase" evidence="9">
    <location>
        <begin position="48"/>
        <end position="311"/>
    </location>
</feature>
<dbReference type="GO" id="GO:0005524">
    <property type="term" value="F:ATP binding"/>
    <property type="evidence" value="ECO:0007669"/>
    <property type="project" value="UniProtKB-UniRule"/>
</dbReference>
<keyword evidence="4 7" id="KW-0547">Nucleotide-binding</keyword>
<name>A0A9P6UV67_9FUNG</name>
<dbReference type="SUPFAM" id="SSF56112">
    <property type="entry name" value="Protein kinase-like (PK-like)"/>
    <property type="match status" value="1"/>
</dbReference>
<comment type="caution">
    <text evidence="10">The sequence shown here is derived from an EMBL/GenBank/DDBJ whole genome shotgun (WGS) entry which is preliminary data.</text>
</comment>
<evidence type="ECO:0000256" key="2">
    <source>
        <dbReference type="ARBA" id="ARBA00022527"/>
    </source>
</evidence>
<protein>
    <recommendedName>
        <fullName evidence="9">Protein kinase domain-containing protein</fullName>
    </recommendedName>
</protein>
<evidence type="ECO:0000256" key="7">
    <source>
        <dbReference type="PROSITE-ProRule" id="PRU10141"/>
    </source>
</evidence>
<dbReference type="PROSITE" id="PS50011">
    <property type="entry name" value="PROTEIN_KINASE_DOM"/>
    <property type="match status" value="1"/>
</dbReference>
<dbReference type="GO" id="GO:0005737">
    <property type="term" value="C:cytoplasm"/>
    <property type="evidence" value="ECO:0007669"/>
    <property type="project" value="TreeGrafter"/>
</dbReference>
<reference evidence="10" key="1">
    <citation type="journal article" date="2020" name="Fungal Divers.">
        <title>Resolving the Mortierellaceae phylogeny through synthesis of multi-gene phylogenetics and phylogenomics.</title>
        <authorList>
            <person name="Vandepol N."/>
            <person name="Liber J."/>
            <person name="Desiro A."/>
            <person name="Na H."/>
            <person name="Kennedy M."/>
            <person name="Barry K."/>
            <person name="Grigoriev I.V."/>
            <person name="Miller A.N."/>
            <person name="O'Donnell K."/>
            <person name="Stajich J.E."/>
            <person name="Bonito G."/>
        </authorList>
    </citation>
    <scope>NUCLEOTIDE SEQUENCE</scope>
    <source>
        <strain evidence="10">NVP60</strain>
    </source>
</reference>
<dbReference type="GO" id="GO:0035556">
    <property type="term" value="P:intracellular signal transduction"/>
    <property type="evidence" value="ECO:0007669"/>
    <property type="project" value="TreeGrafter"/>
</dbReference>
<organism evidence="10 11">
    <name type="scientific">Linnemannia gamsii</name>
    <dbReference type="NCBI Taxonomy" id="64522"/>
    <lineage>
        <taxon>Eukaryota</taxon>
        <taxon>Fungi</taxon>
        <taxon>Fungi incertae sedis</taxon>
        <taxon>Mucoromycota</taxon>
        <taxon>Mortierellomycotina</taxon>
        <taxon>Mortierellomycetes</taxon>
        <taxon>Mortierellales</taxon>
        <taxon>Mortierellaceae</taxon>
        <taxon>Linnemannia</taxon>
    </lineage>
</organism>
<feature type="binding site" evidence="7">
    <location>
        <position position="77"/>
    </location>
    <ligand>
        <name>ATP</name>
        <dbReference type="ChEBI" id="CHEBI:30616"/>
    </ligand>
</feature>
<evidence type="ECO:0000256" key="3">
    <source>
        <dbReference type="ARBA" id="ARBA00022679"/>
    </source>
</evidence>
<dbReference type="PROSITE" id="PS00107">
    <property type="entry name" value="PROTEIN_KINASE_ATP"/>
    <property type="match status" value="1"/>
</dbReference>
<dbReference type="Gene3D" id="1.10.510.10">
    <property type="entry name" value="Transferase(Phosphotransferase) domain 1"/>
    <property type="match status" value="1"/>
</dbReference>
<evidence type="ECO:0000256" key="4">
    <source>
        <dbReference type="ARBA" id="ARBA00022741"/>
    </source>
</evidence>
<dbReference type="InterPro" id="IPR000719">
    <property type="entry name" value="Prot_kinase_dom"/>
</dbReference>
<keyword evidence="6 7" id="KW-0067">ATP-binding</keyword>
<dbReference type="OrthoDB" id="541276at2759"/>
<dbReference type="CDD" id="cd13993">
    <property type="entry name" value="STKc_Pat1_like"/>
    <property type="match status" value="1"/>
</dbReference>
<dbReference type="InterPro" id="IPR008271">
    <property type="entry name" value="Ser/Thr_kinase_AS"/>
</dbReference>
<evidence type="ECO:0000313" key="11">
    <source>
        <dbReference type="Proteomes" id="UP000823405"/>
    </source>
</evidence>
<keyword evidence="11" id="KW-1185">Reference proteome</keyword>
<dbReference type="PROSITE" id="PS00108">
    <property type="entry name" value="PROTEIN_KINASE_ST"/>
    <property type="match status" value="1"/>
</dbReference>
<keyword evidence="5" id="KW-0418">Kinase</keyword>
<dbReference type="InterPro" id="IPR011009">
    <property type="entry name" value="Kinase-like_dom_sf"/>
</dbReference>
<comment type="similarity">
    <text evidence="1">Belongs to the protein kinase superfamily. CAMK Ser/Thr protein kinase family. NIM1 subfamily.</text>
</comment>
<keyword evidence="3" id="KW-0808">Transferase</keyword>
<dbReference type="GO" id="GO:0004674">
    <property type="term" value="F:protein serine/threonine kinase activity"/>
    <property type="evidence" value="ECO:0007669"/>
    <property type="project" value="UniProtKB-KW"/>
</dbReference>
<evidence type="ECO:0000256" key="8">
    <source>
        <dbReference type="RuleBase" id="RU000304"/>
    </source>
</evidence>
<evidence type="ECO:0000256" key="5">
    <source>
        <dbReference type="ARBA" id="ARBA00022777"/>
    </source>
</evidence>
<dbReference type="Proteomes" id="UP000823405">
    <property type="component" value="Unassembled WGS sequence"/>
</dbReference>
<proteinExistence type="inferred from homology"/>
<dbReference type="InterPro" id="IPR017441">
    <property type="entry name" value="Protein_kinase_ATP_BS"/>
</dbReference>
<evidence type="ECO:0000313" key="10">
    <source>
        <dbReference type="EMBL" id="KAG0320691.1"/>
    </source>
</evidence>
<dbReference type="PANTHER" id="PTHR24346:SF82">
    <property type="entry name" value="KP78A-RELATED"/>
    <property type="match status" value="1"/>
</dbReference>
<dbReference type="AlphaFoldDB" id="A0A9P6UV67"/>
<evidence type="ECO:0000256" key="6">
    <source>
        <dbReference type="ARBA" id="ARBA00022840"/>
    </source>
</evidence>
<gene>
    <name evidence="10" type="ORF">BGZ97_013045</name>
</gene>
<sequence length="368" mass="40379">MLDRIDATPTSTTQLHNQPFIRTLEMTPSLPIFVPATQLPLAIDNGRLLLQDILGVGAYGSVYRAIDAQTHQHYAVKSLNKAGLNPHQRTFQNHEAQLHAQVSGHPNIATLHKVIEENDCLHMVLDCGMEGDLFYAITERGGYVGNPMAIKAIFSQIASAVLHCHSRGVYHRDLKPENIIMFGHSVKLIDFGLATTEPTSSDFGCGSTFYLSPECQGGYIESVKSYDSAANDVWSLGVILINLVFGRNPWKQACTRDETFSAYVQNSDFLQTILPMSAELNDIVKGAFCLNPKKRITLTELARRVQACKFFTAPEFLSEASEITAATTAAQASFSTPMSGVYLTSNLHRPDDKEDSGVDLLSLARVVG</sequence>
<dbReference type="SMART" id="SM00220">
    <property type="entry name" value="S_TKc"/>
    <property type="match status" value="1"/>
</dbReference>
<evidence type="ECO:0000256" key="1">
    <source>
        <dbReference type="ARBA" id="ARBA00010791"/>
    </source>
</evidence>
<accession>A0A9P6UV67</accession>
<keyword evidence="2 8" id="KW-0723">Serine/threonine-protein kinase</keyword>
<dbReference type="EMBL" id="JAAAIN010000093">
    <property type="protein sequence ID" value="KAG0320691.1"/>
    <property type="molecule type" value="Genomic_DNA"/>
</dbReference>
<evidence type="ECO:0000259" key="9">
    <source>
        <dbReference type="PROSITE" id="PS50011"/>
    </source>
</evidence>
<dbReference type="Pfam" id="PF00069">
    <property type="entry name" value="Pkinase"/>
    <property type="match status" value="1"/>
</dbReference>
<dbReference type="PANTHER" id="PTHR24346">
    <property type="entry name" value="MAP/MICROTUBULE AFFINITY-REGULATING KINASE"/>
    <property type="match status" value="1"/>
</dbReference>